<accession>X6MAY6</accession>
<dbReference type="Gene3D" id="2.120.10.80">
    <property type="entry name" value="Kelch-type beta propeller"/>
    <property type="match status" value="1"/>
</dbReference>
<dbReference type="EMBL" id="ASPP01022878">
    <property type="protein sequence ID" value="ETO11014.1"/>
    <property type="molecule type" value="Genomic_DNA"/>
</dbReference>
<organism evidence="1 2">
    <name type="scientific">Reticulomyxa filosa</name>
    <dbReference type="NCBI Taxonomy" id="46433"/>
    <lineage>
        <taxon>Eukaryota</taxon>
        <taxon>Sar</taxon>
        <taxon>Rhizaria</taxon>
        <taxon>Retaria</taxon>
        <taxon>Foraminifera</taxon>
        <taxon>Monothalamids</taxon>
        <taxon>Reticulomyxidae</taxon>
        <taxon>Reticulomyxa</taxon>
    </lineage>
</organism>
<gene>
    <name evidence="1" type="ORF">RFI_26361</name>
</gene>
<dbReference type="InterPro" id="IPR015915">
    <property type="entry name" value="Kelch-typ_b-propeller"/>
</dbReference>
<dbReference type="Proteomes" id="UP000023152">
    <property type="component" value="Unassembled WGS sequence"/>
</dbReference>
<proteinExistence type="predicted"/>
<reference evidence="1 2" key="1">
    <citation type="journal article" date="2013" name="Curr. Biol.">
        <title>The Genome of the Foraminiferan Reticulomyxa filosa.</title>
        <authorList>
            <person name="Glockner G."/>
            <person name="Hulsmann N."/>
            <person name="Schleicher M."/>
            <person name="Noegel A.A."/>
            <person name="Eichinger L."/>
            <person name="Gallinger C."/>
            <person name="Pawlowski J."/>
            <person name="Sierra R."/>
            <person name="Euteneuer U."/>
            <person name="Pillet L."/>
            <person name="Moustafa A."/>
            <person name="Platzer M."/>
            <person name="Groth M."/>
            <person name="Szafranski K."/>
            <person name="Schliwa M."/>
        </authorList>
    </citation>
    <scope>NUCLEOTIDE SEQUENCE [LARGE SCALE GENOMIC DNA]</scope>
</reference>
<evidence type="ECO:0000313" key="1">
    <source>
        <dbReference type="EMBL" id="ETO11014.1"/>
    </source>
</evidence>
<comment type="caution">
    <text evidence="1">The sequence shown here is derived from an EMBL/GenBank/DDBJ whole genome shotgun (WGS) entry which is preliminary data.</text>
</comment>
<protein>
    <submittedName>
        <fullName evidence="1">Uncharacterized protein</fullName>
    </submittedName>
</protein>
<dbReference type="AlphaFoldDB" id="X6MAY6"/>
<dbReference type="InterPro" id="IPR011043">
    <property type="entry name" value="Gal_Oxase/kelch_b-propeller"/>
</dbReference>
<sequence>MINQTFQTLKELPTPLGESQCVLHKHELIICGGFGQKACYSYHTTKNKYKFICKYPSNVQLEAHCVVKLIDNNKDSNQITLLSFGGSKYTKRHTFVMKYVSVWNNISNKSNEFNNYNQWVPFTDNHNHPIIIGRDNDNYWGMRAVVGGSNSNLLFITYFINYISVFNLNIFQFIKHDTLPTRNYIQFHCFVSNSENGQGQEMMKKIKKKINKSIKCCCLTRIQDYQLI</sequence>
<dbReference type="SUPFAM" id="SSF50965">
    <property type="entry name" value="Galactose oxidase, central domain"/>
    <property type="match status" value="1"/>
</dbReference>
<name>X6MAY6_RETFI</name>
<keyword evidence="2" id="KW-1185">Reference proteome</keyword>
<evidence type="ECO:0000313" key="2">
    <source>
        <dbReference type="Proteomes" id="UP000023152"/>
    </source>
</evidence>